<keyword evidence="1" id="KW-1133">Transmembrane helix</keyword>
<dbReference type="Proteomes" id="UP000050761">
    <property type="component" value="Unassembled WGS sequence"/>
</dbReference>
<proteinExistence type="predicted"/>
<name>A0A183GC42_HELPZ</name>
<sequence>MLSVVHEFIQCHAVLKKQQILIQVCTLDATDKLNEPKDNTQAVMVFSLLAALLVLVLVILFKPVYRRIEAEKENRARIDKEKELRVNDLKIKLPRENAAEPLNKAENV</sequence>
<organism evidence="3 4">
    <name type="scientific">Heligmosomoides polygyrus</name>
    <name type="common">Parasitic roundworm</name>
    <dbReference type="NCBI Taxonomy" id="6339"/>
    <lineage>
        <taxon>Eukaryota</taxon>
        <taxon>Metazoa</taxon>
        <taxon>Ecdysozoa</taxon>
        <taxon>Nematoda</taxon>
        <taxon>Chromadorea</taxon>
        <taxon>Rhabditida</taxon>
        <taxon>Rhabditina</taxon>
        <taxon>Rhabditomorpha</taxon>
        <taxon>Strongyloidea</taxon>
        <taxon>Heligmosomidae</taxon>
        <taxon>Heligmosomoides</taxon>
    </lineage>
</organism>
<reference evidence="2 3" key="1">
    <citation type="submission" date="2018-11" db="EMBL/GenBank/DDBJ databases">
        <authorList>
            <consortium name="Pathogen Informatics"/>
        </authorList>
    </citation>
    <scope>NUCLEOTIDE SEQUENCE [LARGE SCALE GENOMIC DNA]</scope>
</reference>
<keyword evidence="1" id="KW-0472">Membrane</keyword>
<feature type="transmembrane region" description="Helical" evidence="1">
    <location>
        <begin position="42"/>
        <end position="65"/>
    </location>
</feature>
<keyword evidence="3" id="KW-1185">Reference proteome</keyword>
<gene>
    <name evidence="2" type="ORF">HPBE_LOCUS19711</name>
</gene>
<reference evidence="4" key="2">
    <citation type="submission" date="2019-09" db="UniProtKB">
        <authorList>
            <consortium name="WormBaseParasite"/>
        </authorList>
    </citation>
    <scope>IDENTIFICATION</scope>
</reference>
<dbReference type="EMBL" id="UZAH01031564">
    <property type="protein sequence ID" value="VDP16330.1"/>
    <property type="molecule type" value="Genomic_DNA"/>
</dbReference>
<dbReference type="OrthoDB" id="5861674at2759"/>
<keyword evidence="1" id="KW-0812">Transmembrane</keyword>
<evidence type="ECO:0000313" key="4">
    <source>
        <dbReference type="WBParaSite" id="HPBE_0001971201-mRNA-1"/>
    </source>
</evidence>
<accession>A0A183GC42</accession>
<accession>A0A3P8BFT7</accession>
<evidence type="ECO:0000313" key="2">
    <source>
        <dbReference type="EMBL" id="VDP16330.1"/>
    </source>
</evidence>
<evidence type="ECO:0000256" key="1">
    <source>
        <dbReference type="SAM" id="Phobius"/>
    </source>
</evidence>
<dbReference type="WBParaSite" id="HPBE_0001971201-mRNA-1">
    <property type="protein sequence ID" value="HPBE_0001971201-mRNA-1"/>
    <property type="gene ID" value="HPBE_0001971201"/>
</dbReference>
<evidence type="ECO:0000313" key="3">
    <source>
        <dbReference type="Proteomes" id="UP000050761"/>
    </source>
</evidence>
<dbReference type="AlphaFoldDB" id="A0A183GC42"/>
<protein>
    <submittedName>
        <fullName evidence="2 4">Uncharacterized protein</fullName>
    </submittedName>
</protein>